<dbReference type="RefSeq" id="XP_017310761.1">
    <property type="nucleotide sequence ID" value="XM_017455272.3"/>
</dbReference>
<evidence type="ECO:0000256" key="2">
    <source>
        <dbReference type="ARBA" id="ARBA00004496"/>
    </source>
</evidence>
<keyword evidence="6" id="KW-0967">Endosome</keyword>
<dbReference type="Pfam" id="PF00787">
    <property type="entry name" value="PX"/>
    <property type="match status" value="1"/>
</dbReference>
<evidence type="ECO:0000256" key="8">
    <source>
        <dbReference type="ARBA" id="ARBA00023121"/>
    </source>
</evidence>
<keyword evidence="4" id="KW-0813">Transport</keyword>
<reference evidence="13 14" key="2">
    <citation type="submission" date="2025-04" db="UniProtKB">
        <authorList>
            <consortium name="RefSeq"/>
        </authorList>
    </citation>
    <scope>IDENTIFICATION</scope>
    <source>
        <tissue evidence="13 14">Blood</tissue>
    </source>
</reference>
<dbReference type="Proteomes" id="UP000221080">
    <property type="component" value="Chromosome 24"/>
</dbReference>
<evidence type="ECO:0000256" key="9">
    <source>
        <dbReference type="ARBA" id="ARBA00023136"/>
    </source>
</evidence>
<dbReference type="InterPro" id="IPR036871">
    <property type="entry name" value="PX_dom_sf"/>
</dbReference>
<dbReference type="GO" id="GO:0060271">
    <property type="term" value="P:cilium assembly"/>
    <property type="evidence" value="ECO:0007669"/>
    <property type="project" value="TreeGrafter"/>
</dbReference>
<evidence type="ECO:0000313" key="15">
    <source>
        <dbReference type="RefSeq" id="XP_017310762.1"/>
    </source>
</evidence>
<dbReference type="InterPro" id="IPR043544">
    <property type="entry name" value="SNX10/11"/>
</dbReference>
<evidence type="ECO:0000256" key="1">
    <source>
        <dbReference type="ARBA" id="ARBA00004177"/>
    </source>
</evidence>
<keyword evidence="9" id="KW-0472">Membrane</keyword>
<evidence type="ECO:0000313" key="14">
    <source>
        <dbReference type="RefSeq" id="XP_017310761.1"/>
    </source>
</evidence>
<evidence type="ECO:0000256" key="6">
    <source>
        <dbReference type="ARBA" id="ARBA00022753"/>
    </source>
</evidence>
<dbReference type="GeneID" id="108257469"/>
<reference evidence="12" key="1">
    <citation type="journal article" date="2016" name="Nat. Commun.">
        <title>The channel catfish genome sequence provides insights into the evolution of scale formation in teleosts.</title>
        <authorList>
            <person name="Liu Z."/>
            <person name="Liu S."/>
            <person name="Yao J."/>
            <person name="Bao L."/>
            <person name="Zhang J."/>
            <person name="Li Y."/>
            <person name="Jiang C."/>
            <person name="Sun L."/>
            <person name="Wang R."/>
            <person name="Zhang Y."/>
            <person name="Zhou T."/>
            <person name="Zeng Q."/>
            <person name="Fu Q."/>
            <person name="Gao S."/>
            <person name="Li N."/>
            <person name="Koren S."/>
            <person name="Jiang Y."/>
            <person name="Zimin A."/>
            <person name="Xu P."/>
            <person name="Phillippy A.M."/>
            <person name="Geng X."/>
            <person name="Song L."/>
            <person name="Sun F."/>
            <person name="Li C."/>
            <person name="Wang X."/>
            <person name="Chen A."/>
            <person name="Jin Y."/>
            <person name="Yuan Z."/>
            <person name="Yang Y."/>
            <person name="Tan S."/>
            <person name="Peatman E."/>
            <person name="Lu J."/>
            <person name="Qin Z."/>
            <person name="Dunham R."/>
            <person name="Li Z."/>
            <person name="Sonstegard T."/>
            <person name="Feng J."/>
            <person name="Danzmann R.G."/>
            <person name="Schroeder S."/>
            <person name="Scheffler B."/>
            <person name="Duke M.V."/>
            <person name="Ballard L."/>
            <person name="Kucuktas H."/>
            <person name="Kaltenboeck L."/>
            <person name="Liu H."/>
            <person name="Armbruster J."/>
            <person name="Xie Y."/>
            <person name="Kirby M.L."/>
            <person name="Tian Y."/>
            <person name="Flanagan M.E."/>
            <person name="Mu W."/>
            <person name="Waldbieser G.C."/>
        </authorList>
    </citation>
    <scope>NUCLEOTIDE SEQUENCE [LARGE SCALE GENOMIC DNA]</scope>
    <source>
        <strain evidence="12">SDA103</strain>
    </source>
</reference>
<dbReference type="GO" id="GO:1901981">
    <property type="term" value="F:phosphatidylinositol phosphate binding"/>
    <property type="evidence" value="ECO:0007669"/>
    <property type="project" value="TreeGrafter"/>
</dbReference>
<protein>
    <submittedName>
        <fullName evidence="13 14">Sorting nexin-10A</fullName>
    </submittedName>
</protein>
<name>A0A2D0PXK1_ICTPU</name>
<evidence type="ECO:0000256" key="4">
    <source>
        <dbReference type="ARBA" id="ARBA00022448"/>
    </source>
</evidence>
<dbReference type="KEGG" id="ipu:108257469"/>
<keyword evidence="12" id="KW-1185">Reference proteome</keyword>
<dbReference type="GO" id="GO:0005768">
    <property type="term" value="C:endosome"/>
    <property type="evidence" value="ECO:0007669"/>
    <property type="project" value="UniProtKB-SubCell"/>
</dbReference>
<dbReference type="SUPFAM" id="SSF64268">
    <property type="entry name" value="PX domain"/>
    <property type="match status" value="1"/>
</dbReference>
<keyword evidence="5" id="KW-0963">Cytoplasm</keyword>
<evidence type="ECO:0000313" key="13">
    <source>
        <dbReference type="RefSeq" id="XP_017310760.1"/>
    </source>
</evidence>
<keyword evidence="8" id="KW-0446">Lipid-binding</keyword>
<keyword evidence="7" id="KW-0653">Protein transport</keyword>
<proteinExistence type="inferred from homology"/>
<dbReference type="RefSeq" id="XP_017310760.1">
    <property type="nucleotide sequence ID" value="XM_017455271.3"/>
</dbReference>
<evidence type="ECO:0000256" key="7">
    <source>
        <dbReference type="ARBA" id="ARBA00022927"/>
    </source>
</evidence>
<dbReference type="SMART" id="SM00312">
    <property type="entry name" value="PX"/>
    <property type="match status" value="1"/>
</dbReference>
<dbReference type="OrthoDB" id="5227681at2759"/>
<dbReference type="Gene3D" id="3.30.1520.10">
    <property type="entry name" value="Phox-like domain"/>
    <property type="match status" value="1"/>
</dbReference>
<evidence type="ECO:0000256" key="3">
    <source>
        <dbReference type="ARBA" id="ARBA00010883"/>
    </source>
</evidence>
<evidence type="ECO:0000256" key="10">
    <source>
        <dbReference type="ARBA" id="ARBA00029433"/>
    </source>
</evidence>
<evidence type="ECO:0000313" key="12">
    <source>
        <dbReference type="Proteomes" id="UP000221080"/>
    </source>
</evidence>
<dbReference type="GO" id="GO:0006886">
    <property type="term" value="P:intracellular protein transport"/>
    <property type="evidence" value="ECO:0007669"/>
    <property type="project" value="InterPro"/>
</dbReference>
<dbReference type="InterPro" id="IPR001683">
    <property type="entry name" value="PX_dom"/>
</dbReference>
<organism evidence="12 15">
    <name type="scientific">Ictalurus punctatus</name>
    <name type="common">Channel catfish</name>
    <name type="synonym">Silurus punctatus</name>
    <dbReference type="NCBI Taxonomy" id="7998"/>
    <lineage>
        <taxon>Eukaryota</taxon>
        <taxon>Metazoa</taxon>
        <taxon>Chordata</taxon>
        <taxon>Craniata</taxon>
        <taxon>Vertebrata</taxon>
        <taxon>Euteleostomi</taxon>
        <taxon>Actinopterygii</taxon>
        <taxon>Neopterygii</taxon>
        <taxon>Teleostei</taxon>
        <taxon>Ostariophysi</taxon>
        <taxon>Siluriformes</taxon>
        <taxon>Ictaluridae</taxon>
        <taxon>Ictalurus</taxon>
    </lineage>
</organism>
<sequence>MEDMMGSLMKKEFVSVWVRDPQLHKEDFWHAHIDYEICLHTNSMCFQKKTSRVRRRYSEFVWLRQRLQDSALLVQLPKLPPANPFFSLSNSLQVTQRMEGLQRFLEAVLKMPLLLSDSHLHLFLQTQLSVAKMEACVQGQTSYTVAEAIQCYVYETHVPLEDESKSLCDCDCESTSCSGLDMCVGTAIPFEMSSQNGSPGHQFLAMKLDPETFRSLSSSPESQQDTHT</sequence>
<dbReference type="PANTHER" id="PTHR46209">
    <property type="entry name" value="PX DOMAIN-CONTAINING PROTEIN"/>
    <property type="match status" value="1"/>
</dbReference>
<dbReference type="PANTHER" id="PTHR46209:SF2">
    <property type="entry name" value="SORTING NEXIN-10"/>
    <property type="match status" value="1"/>
</dbReference>
<dbReference type="RefSeq" id="XP_017310762.1">
    <property type="nucleotide sequence ID" value="XM_017455273.3"/>
</dbReference>
<dbReference type="GO" id="GO:0016050">
    <property type="term" value="P:vesicle organization"/>
    <property type="evidence" value="ECO:0007669"/>
    <property type="project" value="TreeGrafter"/>
</dbReference>
<gene>
    <name evidence="13 14 15" type="primary">LOC108257469</name>
</gene>
<dbReference type="AlphaFoldDB" id="A0A2D0PXK1"/>
<dbReference type="PROSITE" id="PS50195">
    <property type="entry name" value="PX"/>
    <property type="match status" value="1"/>
</dbReference>
<accession>A0A2D0PXK1</accession>
<evidence type="ECO:0000256" key="5">
    <source>
        <dbReference type="ARBA" id="ARBA00022490"/>
    </source>
</evidence>
<evidence type="ECO:0000259" key="11">
    <source>
        <dbReference type="PROSITE" id="PS50195"/>
    </source>
</evidence>
<comment type="similarity">
    <text evidence="3">Belongs to the sorting nexin family.</text>
</comment>
<dbReference type="OMA" id="ITKIAKC"/>
<feature type="domain" description="PX" evidence="11">
    <location>
        <begin position="13"/>
        <end position="130"/>
    </location>
</feature>
<comment type="subcellular location">
    <subcellularLocation>
        <location evidence="2">Cytoplasm</location>
    </subcellularLocation>
    <subcellularLocation>
        <location evidence="10">Endomembrane system</location>
        <topology evidence="10">Peripheral membrane protein</topology>
        <orientation evidence="10">Cytoplasmic side</orientation>
    </subcellularLocation>
    <subcellularLocation>
        <location evidence="1">Endosome</location>
    </subcellularLocation>
</comment>
<dbReference type="STRING" id="7998.ENSIPUP00000017401"/>